<feature type="binding site" evidence="6">
    <location>
        <position position="232"/>
    </location>
    <ligand>
        <name>a divalent metal cation</name>
        <dbReference type="ChEBI" id="CHEBI:60240"/>
        <label>1</label>
    </ligand>
</feature>
<dbReference type="CDD" id="cd01086">
    <property type="entry name" value="MetAP1"/>
    <property type="match status" value="1"/>
</dbReference>
<feature type="binding site" evidence="6">
    <location>
        <position position="175"/>
    </location>
    <ligand>
        <name>substrate</name>
    </ligand>
</feature>
<gene>
    <name evidence="6 9" type="primary">map</name>
    <name evidence="9" type="ordered locus">MCJ_001510</name>
</gene>
<dbReference type="NCBIfam" id="TIGR00500">
    <property type="entry name" value="met_pdase_I"/>
    <property type="match status" value="1"/>
</dbReference>
<comment type="function">
    <text evidence="1 6">Removes the N-terminal methionine from nascent proteins. The N-terminal methionine is often cleaved when the second residue in the primary sequence is small and uncharged (Met-Ala-, Cys, Gly, Pro, Ser, Thr, or Val). Requires deformylation of the N(alpha)-formylated initiator methionine before it can be hydrolyzed.</text>
</comment>
<comment type="cofactor">
    <cofactor evidence="6">
        <name>Co(2+)</name>
        <dbReference type="ChEBI" id="CHEBI:48828"/>
    </cofactor>
    <cofactor evidence="6">
        <name>Zn(2+)</name>
        <dbReference type="ChEBI" id="CHEBI:29105"/>
    </cofactor>
    <cofactor evidence="6">
        <name>Mn(2+)</name>
        <dbReference type="ChEBI" id="CHEBI:29035"/>
    </cofactor>
    <cofactor evidence="6">
        <name>Fe(2+)</name>
        <dbReference type="ChEBI" id="CHEBI:29033"/>
    </cofactor>
    <text evidence="6">Binds 2 divalent metal cations per subunit. Has a high-affinity and a low affinity metal-binding site. The true nature of the physiological cofactor is under debate. The enzyme is active with cobalt, zinc, manganese or divalent iron ions. Most likely, methionine aminopeptidases function as mononuclear Fe(2+)-metalloproteases under physiological conditions, and the catalytically relevant metal-binding site has been assigned to the histidine-containing high-affinity site.</text>
</comment>
<dbReference type="Proteomes" id="UP000001491">
    <property type="component" value="Chromosome"/>
</dbReference>
<dbReference type="GO" id="GO:0046872">
    <property type="term" value="F:metal ion binding"/>
    <property type="evidence" value="ECO:0007669"/>
    <property type="project" value="UniProtKB-UniRule"/>
</dbReference>
<keyword evidence="2 6" id="KW-0031">Aminopeptidase</keyword>
<comment type="subunit">
    <text evidence="6">Monomer.</text>
</comment>
<feature type="binding site" evidence="6">
    <location>
        <position position="168"/>
    </location>
    <ligand>
        <name>a divalent metal cation</name>
        <dbReference type="ChEBI" id="CHEBI:60240"/>
        <label>2</label>
        <note>catalytic</note>
    </ligand>
</feature>
<dbReference type="InterPro" id="IPR001714">
    <property type="entry name" value="Pept_M24_MAP"/>
</dbReference>
<dbReference type="HOGENOM" id="CLU_015857_0_1_14"/>
<proteinExistence type="inferred from homology"/>
<keyword evidence="5 6" id="KW-0378">Hydrolase</keyword>
<dbReference type="GO" id="GO:0070006">
    <property type="term" value="F:metalloaminopeptidase activity"/>
    <property type="evidence" value="ECO:0007669"/>
    <property type="project" value="UniProtKB-UniRule"/>
</dbReference>
<dbReference type="GO" id="GO:0006508">
    <property type="term" value="P:proteolysis"/>
    <property type="evidence" value="ECO:0007669"/>
    <property type="project" value="UniProtKB-KW"/>
</dbReference>
<evidence type="ECO:0000259" key="8">
    <source>
        <dbReference type="Pfam" id="PF00557"/>
    </source>
</evidence>
<name>C5J5V2_MESCH</name>
<evidence type="ECO:0000256" key="1">
    <source>
        <dbReference type="ARBA" id="ARBA00002521"/>
    </source>
</evidence>
<dbReference type="EMBL" id="FM864216">
    <property type="protein sequence ID" value="CAT04841.1"/>
    <property type="molecule type" value="Genomic_DNA"/>
</dbReference>
<dbReference type="PANTHER" id="PTHR43330:SF27">
    <property type="entry name" value="METHIONINE AMINOPEPTIDASE"/>
    <property type="match status" value="1"/>
</dbReference>
<dbReference type="HAMAP" id="MF_01974">
    <property type="entry name" value="MetAP_1"/>
    <property type="match status" value="1"/>
</dbReference>
<comment type="similarity">
    <text evidence="6">Belongs to the peptidase M24A family. Methionine aminopeptidase type 1 subfamily.</text>
</comment>
<dbReference type="InterPro" id="IPR002467">
    <property type="entry name" value="Pept_M24A_MAP1"/>
</dbReference>
<feature type="domain" description="Peptidase M24" evidence="8">
    <location>
        <begin position="11"/>
        <end position="238"/>
    </location>
</feature>
<reference evidence="10" key="1">
    <citation type="journal article" date="2009" name="BMC Bioinformatics">
        <title>The Mycoplasma conjunctivae genome sequencing, annotation and analysis.</title>
        <authorList>
            <person name="Calderon-Copete S.P."/>
            <person name="Wigger G."/>
            <person name="Wunderlin C."/>
            <person name="Schmidheini T."/>
            <person name="Frey J."/>
            <person name="Quail M.A."/>
            <person name="Falquet L."/>
        </authorList>
    </citation>
    <scope>NUCLEOTIDE SEQUENCE [LARGE SCALE GENOMIC DNA]</scope>
    <source>
        <strain evidence="10">ATCC 25834 / NCTC 10147 / HRC/581</strain>
    </source>
</reference>
<dbReference type="eggNOG" id="COG0024">
    <property type="taxonomic scope" value="Bacteria"/>
</dbReference>
<dbReference type="PANTHER" id="PTHR43330">
    <property type="entry name" value="METHIONINE AMINOPEPTIDASE"/>
    <property type="match status" value="1"/>
</dbReference>
<dbReference type="Gene3D" id="3.90.230.10">
    <property type="entry name" value="Creatinase/methionine aminopeptidase superfamily"/>
    <property type="match status" value="1"/>
</dbReference>
<evidence type="ECO:0000256" key="2">
    <source>
        <dbReference type="ARBA" id="ARBA00022438"/>
    </source>
</evidence>
<evidence type="ECO:0000256" key="6">
    <source>
        <dbReference type="HAMAP-Rule" id="MF_01974"/>
    </source>
</evidence>
<accession>C5J5V2</accession>
<dbReference type="InterPro" id="IPR036005">
    <property type="entry name" value="Creatinase/aminopeptidase-like"/>
</dbReference>
<dbReference type="EC" id="3.4.11.18" evidence="6 7"/>
<feature type="binding site" evidence="6">
    <location>
        <position position="201"/>
    </location>
    <ligand>
        <name>a divalent metal cation</name>
        <dbReference type="ChEBI" id="CHEBI:60240"/>
        <label>2</label>
        <note>catalytic</note>
    </ligand>
</feature>
<feature type="binding site" evidence="6">
    <location>
        <position position="77"/>
    </location>
    <ligand>
        <name>substrate</name>
    </ligand>
</feature>
<keyword evidence="10" id="KW-1185">Reference proteome</keyword>
<dbReference type="GO" id="GO:0004239">
    <property type="term" value="F:initiator methionyl aminopeptidase activity"/>
    <property type="evidence" value="ECO:0007669"/>
    <property type="project" value="UniProtKB-UniRule"/>
</dbReference>
<evidence type="ECO:0000313" key="9">
    <source>
        <dbReference type="EMBL" id="CAT04841.1"/>
    </source>
</evidence>
<dbReference type="SUPFAM" id="SSF55920">
    <property type="entry name" value="Creatinase/aminopeptidase"/>
    <property type="match status" value="1"/>
</dbReference>
<protein>
    <recommendedName>
        <fullName evidence="6 7">Methionine aminopeptidase</fullName>
        <shortName evidence="6">MAP</shortName>
        <shortName evidence="6">MetAP</shortName>
        <ecNumber evidence="6 7">3.4.11.18</ecNumber>
    </recommendedName>
    <alternativeName>
        <fullName evidence="6">Peptidase M</fullName>
    </alternativeName>
</protein>
<feature type="binding site" evidence="6">
    <location>
        <position position="232"/>
    </location>
    <ligand>
        <name>a divalent metal cation</name>
        <dbReference type="ChEBI" id="CHEBI:60240"/>
        <label>2</label>
        <note>catalytic</note>
    </ligand>
</feature>
<feature type="binding site" evidence="6">
    <location>
        <position position="94"/>
    </location>
    <ligand>
        <name>a divalent metal cation</name>
        <dbReference type="ChEBI" id="CHEBI:60240"/>
        <label>1</label>
    </ligand>
</feature>
<dbReference type="InterPro" id="IPR000994">
    <property type="entry name" value="Pept_M24"/>
</dbReference>
<dbReference type="GO" id="GO:0005829">
    <property type="term" value="C:cytosol"/>
    <property type="evidence" value="ECO:0007669"/>
    <property type="project" value="TreeGrafter"/>
</dbReference>
<feature type="binding site" evidence="6">
    <location>
        <position position="105"/>
    </location>
    <ligand>
        <name>a divalent metal cation</name>
        <dbReference type="ChEBI" id="CHEBI:60240"/>
        <label>1</label>
    </ligand>
</feature>
<sequence>MAIIKTNQEVEKLKKSGALLAEVKQIIYDLVRPGISLKELDTIAFSEIKKRNAEPAFLNYHGFPATICASVNEKLIHGIPDDYIIKDGDVVSIDMGLIYQGYYSDSAFTKGVGQITYYDKKIIECTEQAFQAGFEAIKPGAYTGDIGFAIQEVVKKCGFYTPKDFCGHGIGSALHEDPNIFNEGQKAKGLKLKDNMVICIEPMLLQNSPKVKILKDGWSVVGLSGKNSAHFEQTILIKDGVGHILTGEIKK</sequence>
<evidence type="ECO:0000256" key="4">
    <source>
        <dbReference type="ARBA" id="ARBA00022723"/>
    </source>
</evidence>
<dbReference type="AlphaFoldDB" id="C5J5V2"/>
<feature type="binding site" evidence="6">
    <location>
        <position position="105"/>
    </location>
    <ligand>
        <name>a divalent metal cation</name>
        <dbReference type="ChEBI" id="CHEBI:60240"/>
        <label>2</label>
        <note>catalytic</note>
    </ligand>
</feature>
<dbReference type="Pfam" id="PF00557">
    <property type="entry name" value="Peptidase_M24"/>
    <property type="match status" value="1"/>
</dbReference>
<dbReference type="PRINTS" id="PR00599">
    <property type="entry name" value="MAPEPTIDASE"/>
</dbReference>
<dbReference type="KEGG" id="mco:MCJ_001510"/>
<evidence type="ECO:0000256" key="7">
    <source>
        <dbReference type="RuleBase" id="RU003653"/>
    </source>
</evidence>
<evidence type="ECO:0000256" key="5">
    <source>
        <dbReference type="ARBA" id="ARBA00022801"/>
    </source>
</evidence>
<organism evidence="9 10">
    <name type="scientific">Mesomycoplasma conjunctivae (strain ATCC 25834 / NCTC 10147 / HRC/581)</name>
    <name type="common">Mycoplasma conjunctivae</name>
    <dbReference type="NCBI Taxonomy" id="572263"/>
    <lineage>
        <taxon>Bacteria</taxon>
        <taxon>Bacillati</taxon>
        <taxon>Mycoplasmatota</taxon>
        <taxon>Mycoplasmoidales</taxon>
        <taxon>Metamycoplasmataceae</taxon>
        <taxon>Mesomycoplasma</taxon>
    </lineage>
</organism>
<evidence type="ECO:0000256" key="3">
    <source>
        <dbReference type="ARBA" id="ARBA00022670"/>
    </source>
</evidence>
<keyword evidence="4 6" id="KW-0479">Metal-binding</keyword>
<comment type="catalytic activity">
    <reaction evidence="6 7">
        <text>Release of N-terminal amino acids, preferentially methionine, from peptides and arylamides.</text>
        <dbReference type="EC" id="3.4.11.18"/>
    </reaction>
</comment>
<evidence type="ECO:0000313" key="10">
    <source>
        <dbReference type="Proteomes" id="UP000001491"/>
    </source>
</evidence>
<keyword evidence="3 6" id="KW-0645">Protease</keyword>